<dbReference type="SMART" id="SM00388">
    <property type="entry name" value="HisKA"/>
    <property type="match status" value="1"/>
</dbReference>
<dbReference type="PROSITE" id="PS50109">
    <property type="entry name" value="HIS_KIN"/>
    <property type="match status" value="1"/>
</dbReference>
<dbReference type="Gene3D" id="3.30.450.20">
    <property type="entry name" value="PAS domain"/>
    <property type="match status" value="2"/>
</dbReference>
<evidence type="ECO:0000259" key="7">
    <source>
        <dbReference type="PROSITE" id="PS50109"/>
    </source>
</evidence>
<dbReference type="SMART" id="SM00086">
    <property type="entry name" value="PAC"/>
    <property type="match status" value="2"/>
</dbReference>
<dbReference type="Gene3D" id="3.30.565.10">
    <property type="entry name" value="Histidine kinase-like ATPase, C-terminal domain"/>
    <property type="match status" value="1"/>
</dbReference>
<dbReference type="InterPro" id="IPR036097">
    <property type="entry name" value="HisK_dim/P_sf"/>
</dbReference>
<sequence>MNESTDYKPAPLPADEAQRLEELELFKILDTPAEADFDGLTELARAICDTPIALISLLDEKRQWFKSCIGLDVTETPREMAFCGFAILQGALYEIEDTHETPHLANNPLVTGPPFIRFYAGMPLKSANGFALGTLCVIDTKPRVLNDIQRHTLEILAGQIVQLLELRQSRNSYQRLAGRFSNLTNRVPGALFELEYNVGRLWLPFISASMPSLSGIAKSTLRDDPGYLLTKMSRSDRHLLVRSLIASCRALTLMQVCVQVTLDGAAFWFYIEAMPERFGSGVKWYGILSDVTGQRQGHVAVEAERAMYRRIMGAVSAGVVACNAQGELTVFNETALQWHGADIRSLPPEQWSEYYDLFEADGQTPLALERIPLIRALNGESVRGAPMVIARKGHPLRHVSANADPIVSMEGIPLGAVAIMHDVTARVISEHALKASRKQFNQAFSTAPIAMALTDFDGHITEANDAFPALFGYDTETWRTRAFKELMHPDDWAKAKAMGRELLAQTNTTFYQLEGRFRGADGRGLWGDMRCAIIPESDDTPRQFIVQIMDTSERHRLAELKSEFISSVSHELRTPLTSINASLGMLSAGVLGALPERAIEMVKVAHDSSFKLQSLVESLLDMERITSGQMTFEFDVLDIEPLLERQVERHRELAHKSGITLQVVCARRALIRVDAKRIDQVFACFIDNAIRFSPTGSVVELVGERLDGEVRLSVIDQGVGIDNEFKAYVFQRFVQSDGSTTRRHNGLGIGLALSKELTEGMGGRIGFSSSKGEGSCFYMLFPLSTLD</sequence>
<dbReference type="NCBIfam" id="TIGR00229">
    <property type="entry name" value="sensory_box"/>
    <property type="match status" value="1"/>
</dbReference>
<dbReference type="InterPro" id="IPR004358">
    <property type="entry name" value="Sig_transdc_His_kin-like_C"/>
</dbReference>
<dbReference type="Pfam" id="PF00512">
    <property type="entry name" value="HisKA"/>
    <property type="match status" value="1"/>
</dbReference>
<evidence type="ECO:0000256" key="4">
    <source>
        <dbReference type="ARBA" id="ARBA00022679"/>
    </source>
</evidence>
<evidence type="ECO:0000256" key="5">
    <source>
        <dbReference type="ARBA" id="ARBA00022777"/>
    </source>
</evidence>
<keyword evidence="3" id="KW-0597">Phosphoprotein</keyword>
<dbReference type="InterPro" id="IPR003594">
    <property type="entry name" value="HATPase_dom"/>
</dbReference>
<dbReference type="RefSeq" id="WP_251594099.1">
    <property type="nucleotide sequence ID" value="NZ_JAMLJI010000003.1"/>
</dbReference>
<dbReference type="EMBL" id="JARWAO010000005">
    <property type="protein sequence ID" value="MDR5896462.1"/>
    <property type="molecule type" value="Genomic_DNA"/>
</dbReference>
<dbReference type="Pfam" id="PF02518">
    <property type="entry name" value="HATPase_c"/>
    <property type="match status" value="1"/>
</dbReference>
<dbReference type="InterPro" id="IPR003661">
    <property type="entry name" value="HisK_dim/P_dom"/>
</dbReference>
<dbReference type="InterPro" id="IPR000014">
    <property type="entry name" value="PAS"/>
</dbReference>
<dbReference type="Proteomes" id="UP001269375">
    <property type="component" value="Unassembled WGS sequence"/>
</dbReference>
<accession>A0ABU1GY32</accession>
<reference evidence="9 10" key="1">
    <citation type="submission" date="2023-04" db="EMBL/GenBank/DDBJ databases">
        <title>A long-awaited taxogenomic arrangement of the family Halomonadaceae.</title>
        <authorList>
            <person name="De La Haba R."/>
            <person name="Chuvochina M."/>
            <person name="Wittouck S."/>
            <person name="Arahal D.R."/>
            <person name="Sanchez-Porro C."/>
            <person name="Hugenholtz P."/>
            <person name="Ventosa A."/>
        </authorList>
    </citation>
    <scope>NUCLEOTIDE SEQUENCE [LARGE SCALE GENOMIC DNA]</scope>
    <source>
        <strain evidence="9 10">DSM 22428</strain>
    </source>
</reference>
<dbReference type="InterPro" id="IPR029016">
    <property type="entry name" value="GAF-like_dom_sf"/>
</dbReference>
<evidence type="ECO:0000256" key="3">
    <source>
        <dbReference type="ARBA" id="ARBA00022553"/>
    </source>
</evidence>
<dbReference type="SUPFAM" id="SSF55781">
    <property type="entry name" value="GAF domain-like"/>
    <property type="match status" value="1"/>
</dbReference>
<proteinExistence type="predicted"/>
<dbReference type="InterPro" id="IPR005467">
    <property type="entry name" value="His_kinase_dom"/>
</dbReference>
<feature type="domain" description="Histidine kinase" evidence="7">
    <location>
        <begin position="567"/>
        <end position="785"/>
    </location>
</feature>
<dbReference type="InterPro" id="IPR013767">
    <property type="entry name" value="PAS_fold"/>
</dbReference>
<dbReference type="CDD" id="cd00130">
    <property type="entry name" value="PAS"/>
    <property type="match status" value="1"/>
</dbReference>
<dbReference type="Gene3D" id="1.10.287.130">
    <property type="match status" value="1"/>
</dbReference>
<feature type="domain" description="PAS" evidence="8">
    <location>
        <begin position="436"/>
        <end position="506"/>
    </location>
</feature>
<protein>
    <recommendedName>
        <fullName evidence="2">histidine kinase</fullName>
        <ecNumber evidence="2">2.7.13.3</ecNumber>
    </recommendedName>
</protein>
<dbReference type="InterPro" id="IPR001610">
    <property type="entry name" value="PAC"/>
</dbReference>
<dbReference type="SMART" id="SM00091">
    <property type="entry name" value="PAS"/>
    <property type="match status" value="2"/>
</dbReference>
<name>A0ABU1GY32_9GAMM</name>
<dbReference type="SUPFAM" id="SSF47384">
    <property type="entry name" value="Homodimeric domain of signal transducing histidine kinase"/>
    <property type="match status" value="1"/>
</dbReference>
<dbReference type="SUPFAM" id="SSF55874">
    <property type="entry name" value="ATPase domain of HSP90 chaperone/DNA topoisomerase II/histidine kinase"/>
    <property type="match status" value="1"/>
</dbReference>
<evidence type="ECO:0000256" key="2">
    <source>
        <dbReference type="ARBA" id="ARBA00012438"/>
    </source>
</evidence>
<keyword evidence="6" id="KW-0902">Two-component regulatory system</keyword>
<dbReference type="InterPro" id="IPR003018">
    <property type="entry name" value="GAF"/>
</dbReference>
<comment type="caution">
    <text evidence="9">The sequence shown here is derived from an EMBL/GenBank/DDBJ whole genome shotgun (WGS) entry which is preliminary data.</text>
</comment>
<dbReference type="Pfam" id="PF01590">
    <property type="entry name" value="GAF"/>
    <property type="match status" value="1"/>
</dbReference>
<dbReference type="InterPro" id="IPR050736">
    <property type="entry name" value="Sensor_HK_Regulatory"/>
</dbReference>
<keyword evidence="10" id="KW-1185">Reference proteome</keyword>
<keyword evidence="5" id="KW-0418">Kinase</keyword>
<gene>
    <name evidence="9" type="ORF">QC825_10295</name>
</gene>
<evidence type="ECO:0000313" key="9">
    <source>
        <dbReference type="EMBL" id="MDR5896462.1"/>
    </source>
</evidence>
<dbReference type="InterPro" id="IPR036890">
    <property type="entry name" value="HATPase_C_sf"/>
</dbReference>
<evidence type="ECO:0000256" key="6">
    <source>
        <dbReference type="ARBA" id="ARBA00023012"/>
    </source>
</evidence>
<dbReference type="Pfam" id="PF13426">
    <property type="entry name" value="PAS_9"/>
    <property type="match status" value="1"/>
</dbReference>
<dbReference type="CDD" id="cd00082">
    <property type="entry name" value="HisKA"/>
    <property type="match status" value="1"/>
</dbReference>
<dbReference type="Pfam" id="PF00989">
    <property type="entry name" value="PAS"/>
    <property type="match status" value="1"/>
</dbReference>
<dbReference type="PANTHER" id="PTHR43711:SF31">
    <property type="entry name" value="HISTIDINE KINASE"/>
    <property type="match status" value="1"/>
</dbReference>
<evidence type="ECO:0000256" key="1">
    <source>
        <dbReference type="ARBA" id="ARBA00000085"/>
    </source>
</evidence>
<dbReference type="Gene3D" id="3.30.450.40">
    <property type="match status" value="1"/>
</dbReference>
<evidence type="ECO:0000313" key="10">
    <source>
        <dbReference type="Proteomes" id="UP001269375"/>
    </source>
</evidence>
<organism evidence="9 10">
    <name type="scientific">Larsenimonas suaedae</name>
    <dbReference type="NCBI Taxonomy" id="1851019"/>
    <lineage>
        <taxon>Bacteria</taxon>
        <taxon>Pseudomonadati</taxon>
        <taxon>Pseudomonadota</taxon>
        <taxon>Gammaproteobacteria</taxon>
        <taxon>Oceanospirillales</taxon>
        <taxon>Halomonadaceae</taxon>
        <taxon>Larsenimonas</taxon>
    </lineage>
</organism>
<dbReference type="SMART" id="SM00065">
    <property type="entry name" value="GAF"/>
    <property type="match status" value="1"/>
</dbReference>
<dbReference type="PANTHER" id="PTHR43711">
    <property type="entry name" value="TWO-COMPONENT HISTIDINE KINASE"/>
    <property type="match status" value="1"/>
</dbReference>
<keyword evidence="4" id="KW-0808">Transferase</keyword>
<dbReference type="SUPFAM" id="SSF55785">
    <property type="entry name" value="PYP-like sensor domain (PAS domain)"/>
    <property type="match status" value="2"/>
</dbReference>
<dbReference type="PROSITE" id="PS50112">
    <property type="entry name" value="PAS"/>
    <property type="match status" value="1"/>
</dbReference>
<dbReference type="PRINTS" id="PR00344">
    <property type="entry name" value="BCTRLSENSOR"/>
</dbReference>
<dbReference type="InterPro" id="IPR035965">
    <property type="entry name" value="PAS-like_dom_sf"/>
</dbReference>
<dbReference type="SMART" id="SM00387">
    <property type="entry name" value="HATPase_c"/>
    <property type="match status" value="1"/>
</dbReference>
<evidence type="ECO:0000259" key="8">
    <source>
        <dbReference type="PROSITE" id="PS50112"/>
    </source>
</evidence>
<comment type="catalytic activity">
    <reaction evidence="1">
        <text>ATP + protein L-histidine = ADP + protein N-phospho-L-histidine.</text>
        <dbReference type="EC" id="2.7.13.3"/>
    </reaction>
</comment>
<dbReference type="EC" id="2.7.13.3" evidence="2"/>